<comment type="caution">
    <text evidence="3">The sequence shown here is derived from an EMBL/GenBank/DDBJ whole genome shotgun (WGS) entry which is preliminary data.</text>
</comment>
<evidence type="ECO:0000313" key="4">
    <source>
        <dbReference type="Proteomes" id="UP000684084"/>
    </source>
</evidence>
<evidence type="ECO:0000313" key="3">
    <source>
        <dbReference type="EMBL" id="CAB5362458.1"/>
    </source>
</evidence>
<feature type="region of interest" description="Disordered" evidence="1">
    <location>
        <begin position="127"/>
        <end position="152"/>
    </location>
</feature>
<dbReference type="OrthoDB" id="2368385at2759"/>
<accession>A0A915Z4N0</accession>
<evidence type="ECO:0000256" key="2">
    <source>
        <dbReference type="SAM" id="Phobius"/>
    </source>
</evidence>
<keyword evidence="2" id="KW-0812">Transmembrane</keyword>
<protein>
    <submittedName>
        <fullName evidence="3">Uncharacterized protein</fullName>
    </submittedName>
</protein>
<dbReference type="EMBL" id="CAGKOT010000017">
    <property type="protein sequence ID" value="CAB5362458.1"/>
    <property type="molecule type" value="Genomic_DNA"/>
</dbReference>
<dbReference type="AlphaFoldDB" id="A0A915Z4N0"/>
<feature type="transmembrane region" description="Helical" evidence="2">
    <location>
        <begin position="74"/>
        <end position="96"/>
    </location>
</feature>
<reference evidence="3" key="1">
    <citation type="submission" date="2020-05" db="EMBL/GenBank/DDBJ databases">
        <authorList>
            <person name="Rincon C."/>
            <person name="Sanders R I."/>
            <person name="Robbins C."/>
            <person name="Chaturvedi A."/>
        </authorList>
    </citation>
    <scope>NUCLEOTIDE SEQUENCE</scope>
    <source>
        <strain evidence="3">CHB12</strain>
    </source>
</reference>
<organism evidence="3 4">
    <name type="scientific">Rhizophagus irregularis</name>
    <dbReference type="NCBI Taxonomy" id="588596"/>
    <lineage>
        <taxon>Eukaryota</taxon>
        <taxon>Fungi</taxon>
        <taxon>Fungi incertae sedis</taxon>
        <taxon>Mucoromycota</taxon>
        <taxon>Glomeromycotina</taxon>
        <taxon>Glomeromycetes</taxon>
        <taxon>Glomerales</taxon>
        <taxon>Glomeraceae</taxon>
        <taxon>Rhizophagus</taxon>
    </lineage>
</organism>
<proteinExistence type="predicted"/>
<gene>
    <name evidence="3" type="ORF">CHRIB12_LOCUS9100</name>
</gene>
<keyword evidence="2" id="KW-0472">Membrane</keyword>
<name>A0A915Z4N0_9GLOM</name>
<keyword evidence="2" id="KW-1133">Transmembrane helix</keyword>
<evidence type="ECO:0000256" key="1">
    <source>
        <dbReference type="SAM" id="MobiDB-lite"/>
    </source>
</evidence>
<dbReference type="Proteomes" id="UP000684084">
    <property type="component" value="Unassembled WGS sequence"/>
</dbReference>
<sequence length="256" mass="29892">MQRFYKSQEHRNYTKALNKIIPTKIEALSSWLTTSRPVIVNYAFPRGIDYASISMLQLGTTSFWLLDYVSFHGIYLIPLIMMMSFGYFIRLIYYLLFTMTRNHPQIELPPRIVTSNSKVALVLDRDYENSEEPRKRPALTKTGSESDQEDKPNISSLFESYRSKALAHAQNSDLLVTKNYHEILSLSHILLLQMDNYSEMQIKVFSRELLKIYIEIALDDDDGGLCKLRKTIINSFSKTFDSTADDEFFQRMQFLF</sequence>
<dbReference type="VEuPathDB" id="FungiDB:RhiirFUN_023910"/>